<comment type="caution">
    <text evidence="4">The sequence shown here is derived from an EMBL/GenBank/DDBJ whole genome shotgun (WGS) entry which is preliminary data.</text>
</comment>
<evidence type="ECO:0000313" key="4">
    <source>
        <dbReference type="EMBL" id="NTC29234.1"/>
    </source>
</evidence>
<dbReference type="PANTHER" id="PTHR43976">
    <property type="entry name" value="SHORT CHAIN DEHYDROGENASE"/>
    <property type="match status" value="1"/>
</dbReference>
<comment type="similarity">
    <text evidence="1 3">Belongs to the short-chain dehydrogenases/reductases (SDR) family.</text>
</comment>
<dbReference type="PRINTS" id="PR00080">
    <property type="entry name" value="SDRFAMILY"/>
</dbReference>
<dbReference type="Proteomes" id="UP000702952">
    <property type="component" value="Unassembled WGS sequence"/>
</dbReference>
<evidence type="ECO:0000256" key="2">
    <source>
        <dbReference type="ARBA" id="ARBA00023002"/>
    </source>
</evidence>
<sequence length="271" mass="28821">MNTNNRSVAVVTGAATGIGLATAKALVSAGYQVFGTSRKARSGTVAGITMLECDVTDSASVAAMVAEVVSRTGRIDIFVNNAGGALIGGAEESSVEQAQAIFDLNVFGIVRTTNEVLPIMRRQRSGRIINISSVVGFIPSPFSALYTATKHAVEGYSESLDHEVRSLGIRVLLVEPAFTNTALDHNAKQPDRMTSVYDAGRKTTEAVWNSAIKAGDAPELVAEAVVKAATIKSPKLRYPATKAARQLHFLRRFVPASAFDKSLRKQMKLPA</sequence>
<dbReference type="Pfam" id="PF00106">
    <property type="entry name" value="adh_short"/>
    <property type="match status" value="1"/>
</dbReference>
<dbReference type="Gene3D" id="3.40.50.720">
    <property type="entry name" value="NAD(P)-binding Rossmann-like Domain"/>
    <property type="match status" value="1"/>
</dbReference>
<dbReference type="NCBIfam" id="NF004823">
    <property type="entry name" value="PRK06179.1"/>
    <property type="match status" value="1"/>
</dbReference>
<evidence type="ECO:0000313" key="5">
    <source>
        <dbReference type="Proteomes" id="UP000702952"/>
    </source>
</evidence>
<evidence type="ECO:0000256" key="3">
    <source>
        <dbReference type="RuleBase" id="RU000363"/>
    </source>
</evidence>
<dbReference type="InterPro" id="IPR051911">
    <property type="entry name" value="SDR_oxidoreductase"/>
</dbReference>
<proteinExistence type="inferred from homology"/>
<dbReference type="PANTHER" id="PTHR43976:SF16">
    <property type="entry name" value="SHORT-CHAIN DEHYDROGENASE_REDUCTASE FAMILY PROTEIN"/>
    <property type="match status" value="1"/>
</dbReference>
<dbReference type="CDD" id="cd05374">
    <property type="entry name" value="17beta-HSD-like_SDR_c"/>
    <property type="match status" value="1"/>
</dbReference>
<dbReference type="InterPro" id="IPR002347">
    <property type="entry name" value="SDR_fam"/>
</dbReference>
<organism evidence="4 5">
    <name type="scientific">Agrobacterium tumefaciens</name>
    <dbReference type="NCBI Taxonomy" id="358"/>
    <lineage>
        <taxon>Bacteria</taxon>
        <taxon>Pseudomonadati</taxon>
        <taxon>Pseudomonadota</taxon>
        <taxon>Alphaproteobacteria</taxon>
        <taxon>Hyphomicrobiales</taxon>
        <taxon>Rhizobiaceae</taxon>
        <taxon>Rhizobium/Agrobacterium group</taxon>
        <taxon>Agrobacterium</taxon>
        <taxon>Agrobacterium tumefaciens complex</taxon>
    </lineage>
</organism>
<dbReference type="SUPFAM" id="SSF51735">
    <property type="entry name" value="NAD(P)-binding Rossmann-fold domains"/>
    <property type="match status" value="1"/>
</dbReference>
<dbReference type="GO" id="GO:0016491">
    <property type="term" value="F:oxidoreductase activity"/>
    <property type="evidence" value="ECO:0007669"/>
    <property type="project" value="UniProtKB-KW"/>
</dbReference>
<accession>A0AA44F630</accession>
<dbReference type="AlphaFoldDB" id="A0AA44F630"/>
<evidence type="ECO:0000256" key="1">
    <source>
        <dbReference type="ARBA" id="ARBA00006484"/>
    </source>
</evidence>
<keyword evidence="2" id="KW-0560">Oxidoreductase</keyword>
<name>A0AA44F630_AGRTU</name>
<dbReference type="PRINTS" id="PR00081">
    <property type="entry name" value="GDHRDH"/>
</dbReference>
<dbReference type="InterPro" id="IPR036291">
    <property type="entry name" value="NAD(P)-bd_dom_sf"/>
</dbReference>
<protein>
    <submittedName>
        <fullName evidence="4">Oxidoreductase</fullName>
    </submittedName>
</protein>
<reference evidence="4" key="1">
    <citation type="journal article" date="2020" name="Science">
        <title>Unexpected conservation and global transmission of agrobacterial virulence plasmids.</title>
        <authorList>
            <person name="Weisberg A.J."/>
            <person name="Davis E.W. 2nd"/>
            <person name="Tabima J."/>
            <person name="Belcher M.S."/>
            <person name="Miller M."/>
            <person name="Kuo C.H."/>
            <person name="Loper J.E."/>
            <person name="Grunwald N.J."/>
            <person name="Putnam M.L."/>
            <person name="Chang J.H."/>
        </authorList>
    </citation>
    <scope>NUCLEOTIDE SEQUENCE</scope>
    <source>
        <strain evidence="4">17-1853-1a</strain>
    </source>
</reference>
<dbReference type="EMBL" id="JAAMAY010000024">
    <property type="protein sequence ID" value="NTC29234.1"/>
    <property type="molecule type" value="Genomic_DNA"/>
</dbReference>
<gene>
    <name evidence="4" type="ORF">G6M46_13800</name>
</gene>
<dbReference type="RefSeq" id="WP_065659402.1">
    <property type="nucleotide sequence ID" value="NZ_CP123840.1"/>
</dbReference>